<proteinExistence type="predicted"/>
<protein>
    <submittedName>
        <fullName evidence="1">Uncharacterized protein</fullName>
    </submittedName>
</protein>
<gene>
    <name evidence="1" type="ORF">GCM10009850_117720</name>
</gene>
<organism evidence="1 2">
    <name type="scientific">Nonomuraea monospora</name>
    <dbReference type="NCBI Taxonomy" id="568818"/>
    <lineage>
        <taxon>Bacteria</taxon>
        <taxon>Bacillati</taxon>
        <taxon>Actinomycetota</taxon>
        <taxon>Actinomycetes</taxon>
        <taxon>Streptosporangiales</taxon>
        <taxon>Streptosporangiaceae</taxon>
        <taxon>Nonomuraea</taxon>
    </lineage>
</organism>
<dbReference type="EMBL" id="BAAAQX010000065">
    <property type="protein sequence ID" value="GAA2216303.1"/>
    <property type="molecule type" value="Genomic_DNA"/>
</dbReference>
<dbReference type="RefSeq" id="WP_344495786.1">
    <property type="nucleotide sequence ID" value="NZ_BAAAQX010000065.1"/>
</dbReference>
<evidence type="ECO:0000313" key="1">
    <source>
        <dbReference type="EMBL" id="GAA2216303.1"/>
    </source>
</evidence>
<reference evidence="1 2" key="1">
    <citation type="journal article" date="2019" name="Int. J. Syst. Evol. Microbiol.">
        <title>The Global Catalogue of Microorganisms (GCM) 10K type strain sequencing project: providing services to taxonomists for standard genome sequencing and annotation.</title>
        <authorList>
            <consortium name="The Broad Institute Genomics Platform"/>
            <consortium name="The Broad Institute Genome Sequencing Center for Infectious Disease"/>
            <person name="Wu L."/>
            <person name="Ma J."/>
        </authorList>
    </citation>
    <scope>NUCLEOTIDE SEQUENCE [LARGE SCALE GENOMIC DNA]</scope>
    <source>
        <strain evidence="1 2">JCM 16114</strain>
    </source>
</reference>
<sequence>MPVYSRKGARDRAREKLVGAINCTIPSFTQDLRGINDKAIRHDVALAERHGFLGTLGVCEVSITLPEYLDFLRVVRDEVVISMPIEGELIPLSQIMPIRLSATNEPARPAPKGD</sequence>
<comment type="caution">
    <text evidence="1">The sequence shown here is derived from an EMBL/GenBank/DDBJ whole genome shotgun (WGS) entry which is preliminary data.</text>
</comment>
<accession>A0ABN3D3C7</accession>
<keyword evidence="2" id="KW-1185">Reference proteome</keyword>
<dbReference type="Proteomes" id="UP001499843">
    <property type="component" value="Unassembled WGS sequence"/>
</dbReference>
<evidence type="ECO:0000313" key="2">
    <source>
        <dbReference type="Proteomes" id="UP001499843"/>
    </source>
</evidence>
<name>A0ABN3D3C7_9ACTN</name>